<name>A0A9P0XDQ4_PIEBR</name>
<feature type="compositionally biased region" description="Basic residues" evidence="2">
    <location>
        <begin position="70"/>
        <end position="80"/>
    </location>
</feature>
<feature type="region of interest" description="Disordered" evidence="2">
    <location>
        <begin position="174"/>
        <end position="203"/>
    </location>
</feature>
<feature type="compositionally biased region" description="Basic residues" evidence="2">
    <location>
        <begin position="141"/>
        <end position="151"/>
    </location>
</feature>
<dbReference type="Proteomes" id="UP001152562">
    <property type="component" value="Unassembled WGS sequence"/>
</dbReference>
<evidence type="ECO:0000313" key="5">
    <source>
        <dbReference type="EMBL" id="CAH4032437.1"/>
    </source>
</evidence>
<evidence type="ECO:0000313" key="6">
    <source>
        <dbReference type="Proteomes" id="UP001152562"/>
    </source>
</evidence>
<keyword evidence="4" id="KW-0732">Signal</keyword>
<proteinExistence type="predicted"/>
<feature type="compositionally biased region" description="Basic and acidic residues" evidence="2">
    <location>
        <begin position="884"/>
        <end position="904"/>
    </location>
</feature>
<feature type="region of interest" description="Disordered" evidence="2">
    <location>
        <begin position="387"/>
        <end position="417"/>
    </location>
</feature>
<feature type="region of interest" description="Disordered" evidence="2">
    <location>
        <begin position="877"/>
        <end position="904"/>
    </location>
</feature>
<feature type="transmembrane region" description="Helical" evidence="3">
    <location>
        <begin position="1011"/>
        <end position="1033"/>
    </location>
</feature>
<dbReference type="EMBL" id="CALOZG010000029">
    <property type="protein sequence ID" value="CAH4032437.1"/>
    <property type="molecule type" value="Genomic_DNA"/>
</dbReference>
<dbReference type="AlphaFoldDB" id="A0A9P0XDQ4"/>
<evidence type="ECO:0000256" key="4">
    <source>
        <dbReference type="SAM" id="SignalP"/>
    </source>
</evidence>
<keyword evidence="3" id="KW-1133">Transmembrane helix</keyword>
<feature type="region of interest" description="Disordered" evidence="2">
    <location>
        <begin position="51"/>
        <end position="161"/>
    </location>
</feature>
<feature type="signal peptide" evidence="4">
    <location>
        <begin position="1"/>
        <end position="19"/>
    </location>
</feature>
<reference evidence="5" key="1">
    <citation type="submission" date="2022-05" db="EMBL/GenBank/DDBJ databases">
        <authorList>
            <person name="Okamura Y."/>
        </authorList>
    </citation>
    <scope>NUCLEOTIDE SEQUENCE</scope>
</reference>
<evidence type="ECO:0000256" key="1">
    <source>
        <dbReference type="SAM" id="Coils"/>
    </source>
</evidence>
<keyword evidence="3" id="KW-0812">Transmembrane</keyword>
<comment type="caution">
    <text evidence="5">The sequence shown here is derived from an EMBL/GenBank/DDBJ whole genome shotgun (WGS) entry which is preliminary data.</text>
</comment>
<protein>
    <submittedName>
        <fullName evidence="5">Uncharacterized protein</fullName>
    </submittedName>
</protein>
<feature type="compositionally biased region" description="Polar residues" evidence="2">
    <location>
        <begin position="91"/>
        <end position="104"/>
    </location>
</feature>
<keyword evidence="1" id="KW-0175">Coiled coil</keyword>
<sequence>MTLLSTLAALVIIVHTAEEEYERSQRGLRARSMDVGSPGYEQTWRAMEVEPMLPNIPQGDTWRDAEAEPKRRRMRKRKRRPQIDEPDLLTQERQISSNTQSRNTEFAVDPPDTKRHRKHNRKNTRNNQKDWEDESDVERPVRRRGHRRKRPPTIDSWPRLSEFDHLRPSEAIAEENVWNKETEPIHNENIWNKDSEPIDNEDDTNIEQENKEDMEENHDDTQDVPIEVVSETNAPESNAPVLQNDKSLSEFSLESLIKSSEDGLSFTEVKNKKPQSERNKALIKIAQNRFNLKTKRKTEARRLAKSMDKIIPLCKKISLEEYKQNKPLYIEEELKTNNEPLAPLTLKAILKRSNGRSLSEILQQNNLSLSDLLQGRVNALSLLKSREENSENTNQVGDFEGIPKNKDDSDSTFAHSESNQINEYKKTNDPEPTTTTTEVIYTTEYKSTIENQSVSTLNDTAEDITTTPKTFVRRRFPFNLRRRTRPVNGTYKGQLSRDLMALTTRKYQKNRNIHRSREWVEYMPSNTKSRKLKPKIENTQNSETESSISMTTVLVEETTQPTQDLEDTVPTSPNDWEISDSNSFTQHKVTDAPESEVFSTTFNSDDILTTVPVTEKVVTITQKPQIIPHIRSMLNASELRRQALNNRLEKKRLREKNLSTESHGLLQKDVLNANNMQTSSEFIAKTQPSTSNTDIETDFTTLEDFLPTEAAIRHHSRMRTTKSPNVRSSLLPKIQPYTTATEETAKFEIEEILNDSMTRARLSRILKERNMTLNELVEHRERGSSHVHLADIFHNASKEPNPPEPFLSKSLIEPISKETYPLIALLEANLHDPKMNLEEIGEPSNYMNIPVVMDFGNNVNENGENMGIMSLFNKNNGSVNDSDGNEKQEKNIDITPETDTKDEQKQIREGRTMGSEKGLVNWNELFKLLHNQSQEQEVLQPRISTKSETLQKILPDDDEEGDDIIAFAELDKLKGNYVDTSKEDFELRLLNKIEETHARPIYNSISNTRSVTVVTASIIGLALVLFLLTYAAFKWKQQSKIIENKQCNNDDRLPSPIFENRKGIRSSTRSKSPMLTSNIYSVNTLDTHAGTESPEYMWDSLRKPFQ</sequence>
<gene>
    <name evidence="5" type="ORF">PIBRA_LOCUS8820</name>
</gene>
<evidence type="ECO:0000256" key="2">
    <source>
        <dbReference type="SAM" id="MobiDB-lite"/>
    </source>
</evidence>
<keyword evidence="3" id="KW-0472">Membrane</keyword>
<feature type="coiled-coil region" evidence="1">
    <location>
        <begin position="634"/>
        <end position="661"/>
    </location>
</feature>
<keyword evidence="6" id="KW-1185">Reference proteome</keyword>
<feature type="chain" id="PRO_5040228350" evidence="4">
    <location>
        <begin position="20"/>
        <end position="1106"/>
    </location>
</feature>
<feature type="compositionally biased region" description="Basic residues" evidence="2">
    <location>
        <begin position="114"/>
        <end position="124"/>
    </location>
</feature>
<accession>A0A9P0XDQ4</accession>
<feature type="compositionally biased region" description="Basic and acidic residues" evidence="2">
    <location>
        <begin position="177"/>
        <end position="196"/>
    </location>
</feature>
<organism evidence="5 6">
    <name type="scientific">Pieris brassicae</name>
    <name type="common">White butterfly</name>
    <name type="synonym">Large white butterfly</name>
    <dbReference type="NCBI Taxonomy" id="7116"/>
    <lineage>
        <taxon>Eukaryota</taxon>
        <taxon>Metazoa</taxon>
        <taxon>Ecdysozoa</taxon>
        <taxon>Arthropoda</taxon>
        <taxon>Hexapoda</taxon>
        <taxon>Insecta</taxon>
        <taxon>Pterygota</taxon>
        <taxon>Neoptera</taxon>
        <taxon>Endopterygota</taxon>
        <taxon>Lepidoptera</taxon>
        <taxon>Glossata</taxon>
        <taxon>Ditrysia</taxon>
        <taxon>Papilionoidea</taxon>
        <taxon>Pieridae</taxon>
        <taxon>Pierinae</taxon>
        <taxon>Pieris</taxon>
    </lineage>
</organism>
<evidence type="ECO:0000256" key="3">
    <source>
        <dbReference type="SAM" id="Phobius"/>
    </source>
</evidence>